<dbReference type="AlphaFoldDB" id="A0A6A4IFG5"/>
<proteinExistence type="predicted"/>
<dbReference type="EMBL" id="ML769393">
    <property type="protein sequence ID" value="KAE9407847.1"/>
    <property type="molecule type" value="Genomic_DNA"/>
</dbReference>
<gene>
    <name evidence="2" type="ORF">BT96DRAFT_914237</name>
</gene>
<keyword evidence="1" id="KW-0175">Coiled coil</keyword>
<evidence type="ECO:0000256" key="1">
    <source>
        <dbReference type="SAM" id="Coils"/>
    </source>
</evidence>
<evidence type="ECO:0000313" key="2">
    <source>
        <dbReference type="EMBL" id="KAE9407847.1"/>
    </source>
</evidence>
<dbReference type="Proteomes" id="UP000799118">
    <property type="component" value="Unassembled WGS sequence"/>
</dbReference>
<evidence type="ECO:0000313" key="3">
    <source>
        <dbReference type="Proteomes" id="UP000799118"/>
    </source>
</evidence>
<name>A0A6A4IFG5_9AGAR</name>
<feature type="coiled-coil region" evidence="1">
    <location>
        <begin position="30"/>
        <end position="67"/>
    </location>
</feature>
<accession>A0A6A4IFG5</accession>
<keyword evidence="3" id="KW-1185">Reference proteome</keyword>
<sequence length="368" mass="42231">MDVNRATFNESISTTMAALLNDPELAPGIIETLFNTLTQTRSQVKELQREKEHLSQERDTLLKANEENQLHRKVPKDVPSYTRTFIEGSQTLHLSDDAVAGKEGRRQTKKILMEKDKKFKDELHTMKALNAKYKEETEKMAIENTTMKQEADKIKADAARQKKLTLSTIDRLRGNWSTLQENFAQIAEDPLHIMKHKEVPGQQSRQNKRKVTLLDPSSSRVSQVRKVDADRPSTQKQLFQKAFSPNVAFNSWADGDTLWPLLVDELRACDECSRRGRLCTSLHGDVRCDFCVASHITCSLSIFLRYRYFARQSGMNITQSQAYFDLHADQYAKEKYTMSTDKWSRFFAAMEKVEDSQLPVQSSSSTHV</sequence>
<organism evidence="2 3">
    <name type="scientific">Gymnopus androsaceus JB14</name>
    <dbReference type="NCBI Taxonomy" id="1447944"/>
    <lineage>
        <taxon>Eukaryota</taxon>
        <taxon>Fungi</taxon>
        <taxon>Dikarya</taxon>
        <taxon>Basidiomycota</taxon>
        <taxon>Agaricomycotina</taxon>
        <taxon>Agaricomycetes</taxon>
        <taxon>Agaricomycetidae</taxon>
        <taxon>Agaricales</taxon>
        <taxon>Marasmiineae</taxon>
        <taxon>Omphalotaceae</taxon>
        <taxon>Gymnopus</taxon>
    </lineage>
</organism>
<reference evidence="2" key="1">
    <citation type="journal article" date="2019" name="Environ. Microbiol.">
        <title>Fungal ecological strategies reflected in gene transcription - a case study of two litter decomposers.</title>
        <authorList>
            <person name="Barbi F."/>
            <person name="Kohler A."/>
            <person name="Barry K."/>
            <person name="Baskaran P."/>
            <person name="Daum C."/>
            <person name="Fauchery L."/>
            <person name="Ihrmark K."/>
            <person name="Kuo A."/>
            <person name="LaButti K."/>
            <person name="Lipzen A."/>
            <person name="Morin E."/>
            <person name="Grigoriev I.V."/>
            <person name="Henrissat B."/>
            <person name="Lindahl B."/>
            <person name="Martin F."/>
        </authorList>
    </citation>
    <scope>NUCLEOTIDE SEQUENCE</scope>
    <source>
        <strain evidence="2">JB14</strain>
    </source>
</reference>
<protein>
    <submittedName>
        <fullName evidence="2">Uncharacterized protein</fullName>
    </submittedName>
</protein>